<evidence type="ECO:0000256" key="12">
    <source>
        <dbReference type="SAM" id="MobiDB-lite"/>
    </source>
</evidence>
<dbReference type="CDD" id="cd00084">
    <property type="entry name" value="HMG-box_SF"/>
    <property type="match status" value="1"/>
</dbReference>
<dbReference type="GO" id="GO:0042393">
    <property type="term" value="F:histone binding"/>
    <property type="evidence" value="ECO:0007669"/>
    <property type="project" value="TreeGrafter"/>
</dbReference>
<dbReference type="InterPro" id="IPR027417">
    <property type="entry name" value="P-loop_NTPase"/>
</dbReference>
<evidence type="ECO:0000256" key="7">
    <source>
        <dbReference type="ARBA" id="ARBA00022853"/>
    </source>
</evidence>
<dbReference type="SUPFAM" id="SSF52540">
    <property type="entry name" value="P-loop containing nucleoside triphosphate hydrolases"/>
    <property type="match status" value="2"/>
</dbReference>
<keyword evidence="7" id="KW-0156">Chromatin regulator</keyword>
<dbReference type="Gene3D" id="1.10.30.10">
    <property type="entry name" value="High mobility group box domain"/>
    <property type="match status" value="1"/>
</dbReference>
<sequence>MGLGKTLQSISILVYMKEYASEEDGATGPHLIVVPKSTLSNWMNELNRWAPTLKAVRFHGNKEEREQITNEVVLPGVRDENRDWDVIVTTYEVCNSEKNIFTKFAWSYLIIDEAHRLKNETSVFSQNIRQFETRYRLLLTGTPLQNNLHELWALLNFLVPDVFSSAEQFDEWFNLDTDDVDAKNNLISQLHKILRPFMLRRLKADVEKSLPPKHETILFTGMSAMQKKVYRDILLRDIDTLQGKAKGSNRTALLNIVMQLRKCAGHPYLFPGVEDRSLPPLGEHLVENSGKMVLLDKLLQRLKERGHRVLLFTQMTKILDILEDYLVMRQFKYCRIDGNTSYDNREESIDAFNAPDSEKFLFLLSTRAGGLGINLQTADIVILFDSDWNPQADLQAQDRAHRIGQKKPVQVFRFVTEHTIEEKIVERAQQKLKLDAMVVQQGRLKDAKAKLSSDEILKAVRFGADKIFKSTDSSITNDDIDLILDAGKKKTEAMNEKLKVAEKGDLLDFKLDVGESLQTFEGVDYSHAQSRSEILGILDLGKRERNVVANYNESVLYKQVADGGLPKPERKKKEKRLPKFLRLPRMDEWQMFDRDTLNIIQLEEEKEYKRLADEGKLPTDLTKVEELPPLLPEDRASEKRKLLAEGFADWARHHYVSFVKASATYGRRQHEAIANIVGKPSNSVKEYADAFWGEIGESRMSEKEYERAVTAIERGEKKLKEVKDMERGTAVLVSLFDNPWHELQLTHFNSKDKSFTAEEDRYLLCWCHKFGYGMWRAIRFAIRRSRAFRFNYHMRSLTEECIGRRCEQLMRAAMRDVEHMERAAREEAGLEADAEDSDGPVELEPVTLPKYSVMAAQMRSKAEEEVEAERQRLVANVENIESEMEKIQARLRELQRLTSGNDRRQRVVNGEVDDDLLPALVDLVARSGHAGINSIAKEFSSRYPVTMQKVKAKIDEVAIKEKREDEGDTKAVWHIKDGYIHMLDVSTLRQIRKEKEKRNKSKTPDRKRKHVEKADESDQVSQDEESEFPPYDGKEPPRDAKRDFTLFCIGTRREIKSSLGPVDKKDKKLIHRLLKERWEKISNDEKQYWKDKEAWDKRRHAHELKVYTKYSKNVHNDSEGDDERNSKDAIPKKNAEVSSEFGGPSIPKKKRMR</sequence>
<comment type="similarity">
    <text evidence="2">Belongs to the SNF2/RAD54 helicase family. ISWI subfamily.</text>
</comment>
<evidence type="ECO:0000259" key="14">
    <source>
        <dbReference type="PROSITE" id="PS51192"/>
    </source>
</evidence>
<keyword evidence="11" id="KW-0175">Coiled coil</keyword>
<feature type="compositionally biased region" description="Basic residues" evidence="12">
    <location>
        <begin position="998"/>
        <end position="1011"/>
    </location>
</feature>
<evidence type="ECO:0000256" key="9">
    <source>
        <dbReference type="ARBA" id="ARBA00023242"/>
    </source>
</evidence>
<dbReference type="InterPro" id="IPR001650">
    <property type="entry name" value="Helicase_C-like"/>
</dbReference>
<feature type="DNA-binding region" description="HMG box" evidence="10">
    <location>
        <begin position="1037"/>
        <end position="1108"/>
    </location>
</feature>
<evidence type="ECO:0000259" key="15">
    <source>
        <dbReference type="PROSITE" id="PS51194"/>
    </source>
</evidence>
<dbReference type="Pfam" id="PF09111">
    <property type="entry name" value="SLIDE"/>
    <property type="match status" value="1"/>
</dbReference>
<feature type="compositionally biased region" description="Acidic residues" evidence="12">
    <location>
        <begin position="1015"/>
        <end position="1027"/>
    </location>
</feature>
<keyword evidence="6" id="KW-0067">ATP-binding</keyword>
<reference evidence="16" key="1">
    <citation type="submission" date="2021-01" db="EMBL/GenBank/DDBJ databases">
        <authorList>
            <person name="Corre E."/>
            <person name="Pelletier E."/>
            <person name="Niang G."/>
            <person name="Scheremetjew M."/>
            <person name="Finn R."/>
            <person name="Kale V."/>
            <person name="Holt S."/>
            <person name="Cochrane G."/>
            <person name="Meng A."/>
            <person name="Brown T."/>
            <person name="Cohen L."/>
        </authorList>
    </citation>
    <scope>NUCLEOTIDE SEQUENCE</scope>
    <source>
        <strain evidence="16">B650</strain>
    </source>
</reference>
<evidence type="ECO:0000256" key="6">
    <source>
        <dbReference type="ARBA" id="ARBA00022840"/>
    </source>
</evidence>
<dbReference type="InterPro" id="IPR038718">
    <property type="entry name" value="SNF2-like_sf"/>
</dbReference>
<dbReference type="AlphaFoldDB" id="A0A7S2LAQ2"/>
<name>A0A7S2LAQ2_9STRA</name>
<dbReference type="PROSITE" id="PS50118">
    <property type="entry name" value="HMG_BOX_2"/>
    <property type="match status" value="1"/>
</dbReference>
<dbReference type="InterPro" id="IPR000330">
    <property type="entry name" value="SNF2_N"/>
</dbReference>
<dbReference type="PROSITE" id="PS51192">
    <property type="entry name" value="HELICASE_ATP_BIND_1"/>
    <property type="match status" value="1"/>
</dbReference>
<dbReference type="InterPro" id="IPR036910">
    <property type="entry name" value="HMG_box_dom_sf"/>
</dbReference>
<dbReference type="EMBL" id="HBGY01026648">
    <property type="protein sequence ID" value="CAD9600435.1"/>
    <property type="molecule type" value="Transcribed_RNA"/>
</dbReference>
<comment type="subcellular location">
    <subcellularLocation>
        <location evidence="1">Nucleus</location>
    </subcellularLocation>
</comment>
<evidence type="ECO:0000256" key="8">
    <source>
        <dbReference type="ARBA" id="ARBA00023125"/>
    </source>
</evidence>
<dbReference type="GO" id="GO:0140658">
    <property type="term" value="F:ATP-dependent chromatin remodeler activity"/>
    <property type="evidence" value="ECO:0007669"/>
    <property type="project" value="TreeGrafter"/>
</dbReference>
<feature type="domain" description="Helicase C-terminal" evidence="15">
    <location>
        <begin position="294"/>
        <end position="445"/>
    </location>
</feature>
<feature type="coiled-coil region" evidence="11">
    <location>
        <begin position="863"/>
        <end position="897"/>
    </location>
</feature>
<dbReference type="GO" id="GO:0016887">
    <property type="term" value="F:ATP hydrolysis activity"/>
    <property type="evidence" value="ECO:0007669"/>
    <property type="project" value="TreeGrafter"/>
</dbReference>
<gene>
    <name evidence="16" type="ORF">LDAN0321_LOCUS16499</name>
</gene>
<dbReference type="PANTHER" id="PTHR45623">
    <property type="entry name" value="CHROMODOMAIN-HELICASE-DNA-BINDING PROTEIN 3-RELATED-RELATED"/>
    <property type="match status" value="1"/>
</dbReference>
<dbReference type="Gene3D" id="3.40.50.300">
    <property type="entry name" value="P-loop containing nucleotide triphosphate hydrolases"/>
    <property type="match status" value="1"/>
</dbReference>
<dbReference type="CDD" id="cd18793">
    <property type="entry name" value="SF2_C_SNF"/>
    <property type="match status" value="1"/>
</dbReference>
<evidence type="ECO:0000256" key="1">
    <source>
        <dbReference type="ARBA" id="ARBA00004123"/>
    </source>
</evidence>
<evidence type="ECO:0000259" key="13">
    <source>
        <dbReference type="PROSITE" id="PS50118"/>
    </source>
</evidence>
<dbReference type="InterPro" id="IPR002464">
    <property type="entry name" value="DNA/RNA_helicase_DEAH_CS"/>
</dbReference>
<dbReference type="InterPro" id="IPR009057">
    <property type="entry name" value="Homeodomain-like_sf"/>
</dbReference>
<dbReference type="GO" id="GO:0000785">
    <property type="term" value="C:chromatin"/>
    <property type="evidence" value="ECO:0007669"/>
    <property type="project" value="TreeGrafter"/>
</dbReference>
<dbReference type="Pfam" id="PF00271">
    <property type="entry name" value="Helicase_C"/>
    <property type="match status" value="1"/>
</dbReference>
<evidence type="ECO:0000256" key="3">
    <source>
        <dbReference type="ARBA" id="ARBA00022741"/>
    </source>
</evidence>
<evidence type="ECO:0000313" key="16">
    <source>
        <dbReference type="EMBL" id="CAD9600435.1"/>
    </source>
</evidence>
<keyword evidence="9 10" id="KW-0539">Nucleus</keyword>
<keyword evidence="5" id="KW-0347">Helicase</keyword>
<evidence type="ECO:0000256" key="10">
    <source>
        <dbReference type="PROSITE-ProRule" id="PRU00267"/>
    </source>
</evidence>
<feature type="domain" description="Helicase ATP-binding" evidence="14">
    <location>
        <begin position="1"/>
        <end position="161"/>
    </location>
</feature>
<dbReference type="GO" id="GO:0005524">
    <property type="term" value="F:ATP binding"/>
    <property type="evidence" value="ECO:0007669"/>
    <property type="project" value="UniProtKB-KW"/>
</dbReference>
<evidence type="ECO:0000256" key="11">
    <source>
        <dbReference type="SAM" id="Coils"/>
    </source>
</evidence>
<dbReference type="FunFam" id="3.40.50.10810:FF:000005">
    <property type="entry name" value="Photoperiod-independent early flowering 1"/>
    <property type="match status" value="1"/>
</dbReference>
<dbReference type="InterPro" id="IPR015195">
    <property type="entry name" value="SLIDE"/>
</dbReference>
<dbReference type="GO" id="GO:0034728">
    <property type="term" value="P:nucleosome organization"/>
    <property type="evidence" value="ECO:0007669"/>
    <property type="project" value="TreeGrafter"/>
</dbReference>
<feature type="domain" description="HMG box" evidence="13">
    <location>
        <begin position="1037"/>
        <end position="1108"/>
    </location>
</feature>
<dbReference type="InterPro" id="IPR014001">
    <property type="entry name" value="Helicase_ATP-bd"/>
</dbReference>
<dbReference type="SUPFAM" id="SSF46689">
    <property type="entry name" value="Homeodomain-like"/>
    <property type="match status" value="1"/>
</dbReference>
<evidence type="ECO:0000256" key="4">
    <source>
        <dbReference type="ARBA" id="ARBA00022801"/>
    </source>
</evidence>
<dbReference type="Gene3D" id="1.10.10.60">
    <property type="entry name" value="Homeodomain-like"/>
    <property type="match status" value="2"/>
</dbReference>
<dbReference type="GO" id="GO:0003677">
    <property type="term" value="F:DNA binding"/>
    <property type="evidence" value="ECO:0007669"/>
    <property type="project" value="UniProtKB-UniRule"/>
</dbReference>
<dbReference type="PROSITE" id="PS51194">
    <property type="entry name" value="HELICASE_CTER"/>
    <property type="match status" value="1"/>
</dbReference>
<feature type="region of interest" description="Disordered" evidence="12">
    <location>
        <begin position="991"/>
        <end position="1039"/>
    </location>
</feature>
<keyword evidence="4" id="KW-0378">Hydrolase</keyword>
<dbReference type="InterPro" id="IPR049730">
    <property type="entry name" value="SNF2/RAD54-like_C"/>
</dbReference>
<dbReference type="FunFam" id="3.40.50.300:FF:000082">
    <property type="entry name" value="ISWI chromatin remodeling complex ATPase ISW1"/>
    <property type="match status" value="1"/>
</dbReference>
<protein>
    <submittedName>
        <fullName evidence="16">Uncharacterized protein</fullName>
    </submittedName>
</protein>
<feature type="region of interest" description="Disordered" evidence="12">
    <location>
        <begin position="1109"/>
        <end position="1153"/>
    </location>
</feature>
<feature type="compositionally biased region" description="Basic and acidic residues" evidence="12">
    <location>
        <begin position="1114"/>
        <end position="1135"/>
    </location>
</feature>
<dbReference type="SUPFAM" id="SSF47095">
    <property type="entry name" value="HMG-box"/>
    <property type="match status" value="1"/>
</dbReference>
<dbReference type="Pfam" id="PF00176">
    <property type="entry name" value="SNF2-rel_dom"/>
    <property type="match status" value="1"/>
</dbReference>
<keyword evidence="8 10" id="KW-0238">DNA-binding</keyword>
<dbReference type="Gene3D" id="3.40.50.10810">
    <property type="entry name" value="Tandem AAA-ATPase domain"/>
    <property type="match status" value="1"/>
</dbReference>
<dbReference type="GO" id="GO:0004386">
    <property type="term" value="F:helicase activity"/>
    <property type="evidence" value="ECO:0007669"/>
    <property type="project" value="UniProtKB-KW"/>
</dbReference>
<evidence type="ECO:0000256" key="5">
    <source>
        <dbReference type="ARBA" id="ARBA00022806"/>
    </source>
</evidence>
<evidence type="ECO:0000256" key="2">
    <source>
        <dbReference type="ARBA" id="ARBA00009687"/>
    </source>
</evidence>
<dbReference type="SMART" id="SM00487">
    <property type="entry name" value="DEXDc"/>
    <property type="match status" value="1"/>
</dbReference>
<keyword evidence="3" id="KW-0547">Nucleotide-binding</keyword>
<dbReference type="GO" id="GO:0005634">
    <property type="term" value="C:nucleus"/>
    <property type="evidence" value="ECO:0007669"/>
    <property type="project" value="UniProtKB-SubCell"/>
</dbReference>
<accession>A0A7S2LAQ2</accession>
<dbReference type="GO" id="GO:0003682">
    <property type="term" value="F:chromatin binding"/>
    <property type="evidence" value="ECO:0007669"/>
    <property type="project" value="TreeGrafter"/>
</dbReference>
<organism evidence="16">
    <name type="scientific">Leptocylindrus danicus</name>
    <dbReference type="NCBI Taxonomy" id="163516"/>
    <lineage>
        <taxon>Eukaryota</taxon>
        <taxon>Sar</taxon>
        <taxon>Stramenopiles</taxon>
        <taxon>Ochrophyta</taxon>
        <taxon>Bacillariophyta</taxon>
        <taxon>Coscinodiscophyceae</taxon>
        <taxon>Chaetocerotophycidae</taxon>
        <taxon>Leptocylindrales</taxon>
        <taxon>Leptocylindraceae</taxon>
        <taxon>Leptocylindrus</taxon>
    </lineage>
</organism>
<dbReference type="SMART" id="SM00490">
    <property type="entry name" value="HELICc"/>
    <property type="match status" value="1"/>
</dbReference>
<proteinExistence type="inferred from homology"/>
<dbReference type="PANTHER" id="PTHR45623:SF49">
    <property type="entry name" value="SWI_SNF-RELATED MATRIX-ASSOCIATED ACTIN-DEPENDENT REGULATOR OF CHROMATIN SUBFAMILY A MEMBER 5"/>
    <property type="match status" value="1"/>
</dbReference>
<dbReference type="InterPro" id="IPR009071">
    <property type="entry name" value="HMG_box_dom"/>
</dbReference>
<dbReference type="PROSITE" id="PS00690">
    <property type="entry name" value="DEAH_ATP_HELICASE"/>
    <property type="match status" value="1"/>
</dbReference>